<keyword evidence="3" id="KW-1185">Reference proteome</keyword>
<dbReference type="CDD" id="cd07721">
    <property type="entry name" value="yflN-like_MBL-fold"/>
    <property type="match status" value="1"/>
</dbReference>
<protein>
    <submittedName>
        <fullName evidence="2">Putative metallo-beta-lactamase superfamily protein</fullName>
    </submittedName>
</protein>
<evidence type="ECO:0000313" key="2">
    <source>
        <dbReference type="EMBL" id="GIH04829.1"/>
    </source>
</evidence>
<dbReference type="EMBL" id="BONY01000015">
    <property type="protein sequence ID" value="GIH04829.1"/>
    <property type="molecule type" value="Genomic_DNA"/>
</dbReference>
<dbReference type="InterPro" id="IPR050855">
    <property type="entry name" value="NDM-1-like"/>
</dbReference>
<dbReference type="SMART" id="SM00849">
    <property type="entry name" value="Lactamase_B"/>
    <property type="match status" value="1"/>
</dbReference>
<name>A0A8J3Q6G7_9ACTN</name>
<organism evidence="2 3">
    <name type="scientific">Rhizocola hellebori</name>
    <dbReference type="NCBI Taxonomy" id="1392758"/>
    <lineage>
        <taxon>Bacteria</taxon>
        <taxon>Bacillati</taxon>
        <taxon>Actinomycetota</taxon>
        <taxon>Actinomycetes</taxon>
        <taxon>Micromonosporales</taxon>
        <taxon>Micromonosporaceae</taxon>
        <taxon>Rhizocola</taxon>
    </lineage>
</organism>
<evidence type="ECO:0000259" key="1">
    <source>
        <dbReference type="SMART" id="SM00849"/>
    </source>
</evidence>
<comment type="caution">
    <text evidence="2">The sequence shown here is derived from an EMBL/GenBank/DDBJ whole genome shotgun (WGS) entry which is preliminary data.</text>
</comment>
<proteinExistence type="predicted"/>
<gene>
    <name evidence="2" type="ORF">Rhe02_28960</name>
</gene>
<dbReference type="InterPro" id="IPR001279">
    <property type="entry name" value="Metallo-B-lactamas"/>
</dbReference>
<accession>A0A8J3Q6G7</accession>
<dbReference type="RefSeq" id="WP_203908706.1">
    <property type="nucleotide sequence ID" value="NZ_BONY01000015.1"/>
</dbReference>
<dbReference type="Gene3D" id="3.60.15.10">
    <property type="entry name" value="Ribonuclease Z/Hydroxyacylglutathione hydrolase-like"/>
    <property type="match status" value="1"/>
</dbReference>
<dbReference type="PANTHER" id="PTHR42951">
    <property type="entry name" value="METALLO-BETA-LACTAMASE DOMAIN-CONTAINING"/>
    <property type="match status" value="1"/>
</dbReference>
<feature type="domain" description="Metallo-beta-lactamase" evidence="1">
    <location>
        <begin position="23"/>
        <end position="216"/>
    </location>
</feature>
<dbReference type="InterPro" id="IPR036866">
    <property type="entry name" value="RibonucZ/Hydroxyglut_hydro"/>
</dbReference>
<sequence length="236" mass="24990">MTRPPAIELAPGVFRIPTIGKAAVNSFAFVDGDGSVTLVDCGVAKAPARIVAGLAAIGKHPADVTRIVLTHVHSDHAGGAAEMAQRTGAPVLTHAADAEFAEAGRLPKADSSFLSGRIFNRVNRGKFAKFAVASPLADGDLLDVGGGLRVLHTPGHSPGHVSLLHEPTKLLITGDAIFNFLGLRWPMRFICSDFLMTQATAQVLGEVDYDLVAFTHGEEIREQAREKVRGFLSRPA</sequence>
<dbReference type="Proteomes" id="UP000612899">
    <property type="component" value="Unassembled WGS sequence"/>
</dbReference>
<dbReference type="AlphaFoldDB" id="A0A8J3Q6G7"/>
<dbReference type="PANTHER" id="PTHR42951:SF17">
    <property type="entry name" value="METALLO-BETA-LACTAMASE DOMAIN-CONTAINING PROTEIN"/>
    <property type="match status" value="1"/>
</dbReference>
<dbReference type="Pfam" id="PF00753">
    <property type="entry name" value="Lactamase_B"/>
    <property type="match status" value="1"/>
</dbReference>
<reference evidence="2" key="1">
    <citation type="submission" date="2021-01" db="EMBL/GenBank/DDBJ databases">
        <title>Whole genome shotgun sequence of Rhizocola hellebori NBRC 109834.</title>
        <authorList>
            <person name="Komaki H."/>
            <person name="Tamura T."/>
        </authorList>
    </citation>
    <scope>NUCLEOTIDE SEQUENCE</scope>
    <source>
        <strain evidence="2">NBRC 109834</strain>
    </source>
</reference>
<dbReference type="SUPFAM" id="SSF56281">
    <property type="entry name" value="Metallo-hydrolase/oxidoreductase"/>
    <property type="match status" value="1"/>
</dbReference>
<evidence type="ECO:0000313" key="3">
    <source>
        <dbReference type="Proteomes" id="UP000612899"/>
    </source>
</evidence>